<dbReference type="InterPro" id="IPR044189">
    <property type="entry name" value="XPO4/7-like"/>
</dbReference>
<evidence type="ECO:0000256" key="6">
    <source>
        <dbReference type="ARBA" id="ARBA00022927"/>
    </source>
</evidence>
<evidence type="ECO:0000256" key="1">
    <source>
        <dbReference type="ARBA" id="ARBA00004123"/>
    </source>
</evidence>
<evidence type="ECO:0000313" key="10">
    <source>
        <dbReference type="Proteomes" id="UP001141327"/>
    </source>
</evidence>
<evidence type="ECO:0000256" key="4">
    <source>
        <dbReference type="ARBA" id="ARBA00022448"/>
    </source>
</evidence>
<reference evidence="9" key="1">
    <citation type="journal article" date="2022" name="bioRxiv">
        <title>Genomics of Preaxostyla Flagellates Illuminates Evolutionary Transitions and the Path Towards Mitochondrial Loss.</title>
        <authorList>
            <person name="Novak L.V.F."/>
            <person name="Treitli S.C."/>
            <person name="Pyrih J."/>
            <person name="Halakuc P."/>
            <person name="Pipaliya S.V."/>
            <person name="Vacek V."/>
            <person name="Brzon O."/>
            <person name="Soukal P."/>
            <person name="Eme L."/>
            <person name="Dacks J.B."/>
            <person name="Karnkowska A."/>
            <person name="Elias M."/>
            <person name="Hampl V."/>
        </authorList>
    </citation>
    <scope>NUCLEOTIDE SEQUENCE</scope>
    <source>
        <strain evidence="9">RCP-MX</strain>
    </source>
</reference>
<sequence length="521" mass="59131">MQPRPDTLALLAQGKVGIESLKEMLPAERWPDLLGLLQQPTSQPPAILFAAKNLTKIFTENWNLFSAQQRTDIRTFMMNYLYTKGAEFSSAAIGGHDPSTNSALIAVLQSLVQLLCRLSKLTWIDEKERDISISEFSKFFEASVDHCIVGLNIFHELIREINYNAANFSLTEHRKIQISFRNDSLYKVLNLAVSYLTHVCNNSLGAQATPQHVMAICAEALNVSLACLSFDFIGTNPEDSVEDIGTVHFPLVWRPLMEEANVIDLFFRLYSLESATLMDRSKARPTPHAPRPRALTPCTPPFTLQCIAQLVSVRRSIFTNNETRNVFLERVLVGTLQIMKSERGLDDSDTFHQLCRVLMRTKANFLLDEITVSPSYPDWIQHVSRLTYTAFRFWRWSANSLYYLLTLWSRIVLSSPSYPAAATPPSAWEQAAPEIAKAYVETRMYIAEAVCQEESIDDPLENDEMLQQQMQAVPSLIRFRYQPLAEYIASLLDPRITRYKVPAHPLAPLHTRPSRRLGSSV</sequence>
<dbReference type="Proteomes" id="UP001141327">
    <property type="component" value="Unassembled WGS sequence"/>
</dbReference>
<dbReference type="Gene3D" id="1.25.10.10">
    <property type="entry name" value="Leucine-rich Repeat Variant"/>
    <property type="match status" value="1"/>
</dbReference>
<keyword evidence="6" id="KW-0653">Protein transport</keyword>
<dbReference type="EMBL" id="JAPMOS010000015">
    <property type="protein sequence ID" value="KAJ4460132.1"/>
    <property type="molecule type" value="Genomic_DNA"/>
</dbReference>
<evidence type="ECO:0000313" key="9">
    <source>
        <dbReference type="EMBL" id="KAJ4460132.1"/>
    </source>
</evidence>
<keyword evidence="7" id="KW-0539">Nucleus</keyword>
<evidence type="ECO:0000256" key="7">
    <source>
        <dbReference type="ARBA" id="ARBA00023242"/>
    </source>
</evidence>
<dbReference type="Pfam" id="PF25795">
    <property type="entry name" value="TPR_XPO7"/>
    <property type="match status" value="1"/>
</dbReference>
<dbReference type="PANTHER" id="PTHR12596:SF2">
    <property type="entry name" value="EXPORTIN-7 ISOFORM X1"/>
    <property type="match status" value="1"/>
</dbReference>
<keyword evidence="10" id="KW-1185">Reference proteome</keyword>
<evidence type="ECO:0000256" key="3">
    <source>
        <dbReference type="ARBA" id="ARBA00009466"/>
    </source>
</evidence>
<keyword evidence="4" id="KW-0813">Transport</keyword>
<dbReference type="InterPro" id="IPR011989">
    <property type="entry name" value="ARM-like"/>
</dbReference>
<name>A0ABQ8UNV5_9EUKA</name>
<comment type="subcellular location">
    <subcellularLocation>
        <location evidence="2">Cytoplasm</location>
    </subcellularLocation>
    <subcellularLocation>
        <location evidence="1">Nucleus</location>
    </subcellularLocation>
</comment>
<evidence type="ECO:0000256" key="5">
    <source>
        <dbReference type="ARBA" id="ARBA00022490"/>
    </source>
</evidence>
<protein>
    <submittedName>
        <fullName evidence="9">Ran-binding protein 17</fullName>
    </submittedName>
</protein>
<gene>
    <name evidence="9" type="ORF">PAPYR_3866</name>
</gene>
<dbReference type="PANTHER" id="PTHR12596">
    <property type="entry name" value="EXPORTIN 4,7-RELATED"/>
    <property type="match status" value="1"/>
</dbReference>
<proteinExistence type="inferred from homology"/>
<accession>A0ABQ8UNV5</accession>
<keyword evidence="5" id="KW-0963">Cytoplasm</keyword>
<dbReference type="InterPro" id="IPR057947">
    <property type="entry name" value="TPR_XPO7/RBP17"/>
</dbReference>
<dbReference type="InterPro" id="IPR016024">
    <property type="entry name" value="ARM-type_fold"/>
</dbReference>
<organism evidence="9 10">
    <name type="scientific">Paratrimastix pyriformis</name>
    <dbReference type="NCBI Taxonomy" id="342808"/>
    <lineage>
        <taxon>Eukaryota</taxon>
        <taxon>Metamonada</taxon>
        <taxon>Preaxostyla</taxon>
        <taxon>Paratrimastigidae</taxon>
        <taxon>Paratrimastix</taxon>
    </lineage>
</organism>
<feature type="domain" description="Exportin-7/Ran-binding protein 17 TPR repeats" evidence="8">
    <location>
        <begin position="449"/>
        <end position="500"/>
    </location>
</feature>
<evidence type="ECO:0000256" key="2">
    <source>
        <dbReference type="ARBA" id="ARBA00004496"/>
    </source>
</evidence>
<dbReference type="SUPFAM" id="SSF48371">
    <property type="entry name" value="ARM repeat"/>
    <property type="match status" value="1"/>
</dbReference>
<comment type="caution">
    <text evidence="9">The sequence shown here is derived from an EMBL/GenBank/DDBJ whole genome shotgun (WGS) entry which is preliminary data.</text>
</comment>
<evidence type="ECO:0000259" key="8">
    <source>
        <dbReference type="Pfam" id="PF25795"/>
    </source>
</evidence>
<comment type="similarity">
    <text evidence="3">Belongs to the exportin family.</text>
</comment>